<proteinExistence type="predicted"/>
<evidence type="ECO:0000313" key="2">
    <source>
        <dbReference type="Proteomes" id="UP001630127"/>
    </source>
</evidence>
<dbReference type="Proteomes" id="UP001630127">
    <property type="component" value="Unassembled WGS sequence"/>
</dbReference>
<dbReference type="EMBL" id="JBJUIK010000016">
    <property type="protein sequence ID" value="KAL3500742.1"/>
    <property type="molecule type" value="Genomic_DNA"/>
</dbReference>
<name>A0ABD2XZF5_9GENT</name>
<comment type="caution">
    <text evidence="1">The sequence shown here is derived from an EMBL/GenBank/DDBJ whole genome shotgun (WGS) entry which is preliminary data.</text>
</comment>
<sequence length="166" mass="18661">MYETLDGVLLKTRNFPIPTKPQTIYLYLLKRLQANRDKISKHEDRERPETYIDDCYTKEAYLRSYDPILNPVKHPKVYAFGPGLTICAPTPHFPQLPNYPKQTEVFNVGRTQLAPTSYLWKGQTCVSLSSLQATAGHVSNSLGTGSVELHDDVTQVVKNKGSPPGK</sequence>
<gene>
    <name evidence="1" type="ORF">ACH5RR_039835</name>
</gene>
<organism evidence="1 2">
    <name type="scientific">Cinchona calisaya</name>
    <dbReference type="NCBI Taxonomy" id="153742"/>
    <lineage>
        <taxon>Eukaryota</taxon>
        <taxon>Viridiplantae</taxon>
        <taxon>Streptophyta</taxon>
        <taxon>Embryophyta</taxon>
        <taxon>Tracheophyta</taxon>
        <taxon>Spermatophyta</taxon>
        <taxon>Magnoliopsida</taxon>
        <taxon>eudicotyledons</taxon>
        <taxon>Gunneridae</taxon>
        <taxon>Pentapetalae</taxon>
        <taxon>asterids</taxon>
        <taxon>lamiids</taxon>
        <taxon>Gentianales</taxon>
        <taxon>Rubiaceae</taxon>
        <taxon>Cinchonoideae</taxon>
        <taxon>Cinchoneae</taxon>
        <taxon>Cinchona</taxon>
    </lineage>
</organism>
<protein>
    <submittedName>
        <fullName evidence="1">Uncharacterized protein</fullName>
    </submittedName>
</protein>
<reference evidence="1 2" key="1">
    <citation type="submission" date="2024-11" db="EMBL/GenBank/DDBJ databases">
        <title>A near-complete genome assembly of Cinchona calisaya.</title>
        <authorList>
            <person name="Lian D.C."/>
            <person name="Zhao X.W."/>
            <person name="Wei L."/>
        </authorList>
    </citation>
    <scope>NUCLEOTIDE SEQUENCE [LARGE SCALE GENOMIC DNA]</scope>
    <source>
        <tissue evidence="1">Nenye</tissue>
    </source>
</reference>
<keyword evidence="2" id="KW-1185">Reference proteome</keyword>
<evidence type="ECO:0000313" key="1">
    <source>
        <dbReference type="EMBL" id="KAL3500742.1"/>
    </source>
</evidence>
<accession>A0ABD2XZF5</accession>
<dbReference type="AlphaFoldDB" id="A0ABD2XZF5"/>